<protein>
    <submittedName>
        <fullName evidence="1">Uncharacterized protein</fullName>
    </submittedName>
</protein>
<gene>
    <name evidence="1" type="ORF">NDU88_004790</name>
</gene>
<organism evidence="1 2">
    <name type="scientific">Pleurodeles waltl</name>
    <name type="common">Iberian ribbed newt</name>
    <dbReference type="NCBI Taxonomy" id="8319"/>
    <lineage>
        <taxon>Eukaryota</taxon>
        <taxon>Metazoa</taxon>
        <taxon>Chordata</taxon>
        <taxon>Craniata</taxon>
        <taxon>Vertebrata</taxon>
        <taxon>Euteleostomi</taxon>
        <taxon>Amphibia</taxon>
        <taxon>Batrachia</taxon>
        <taxon>Caudata</taxon>
        <taxon>Salamandroidea</taxon>
        <taxon>Salamandridae</taxon>
        <taxon>Pleurodelinae</taxon>
        <taxon>Pleurodeles</taxon>
    </lineage>
</organism>
<dbReference type="Proteomes" id="UP001066276">
    <property type="component" value="Chromosome 8"/>
</dbReference>
<comment type="caution">
    <text evidence="1">The sequence shown here is derived from an EMBL/GenBank/DDBJ whole genome shotgun (WGS) entry which is preliminary data.</text>
</comment>
<evidence type="ECO:0000313" key="1">
    <source>
        <dbReference type="EMBL" id="KAJ1116580.1"/>
    </source>
</evidence>
<dbReference type="AlphaFoldDB" id="A0AAV7NKJ7"/>
<accession>A0AAV7NKJ7</accession>
<proteinExistence type="predicted"/>
<sequence length="146" mass="16631">YLHTVQNVMCQITKAAYRRLDHLLSRVVLDGKSSRLKLDILKLPLDEGGLGLPDLYLYFAATQLQHAVAWFGKRAPAGSCGVHSLQELFLMGEGVPRDYPYLVWQLVAMWHKVVCKITLWVPFADSLPIWYLRPCVALQKAMSYAR</sequence>
<evidence type="ECO:0000313" key="2">
    <source>
        <dbReference type="Proteomes" id="UP001066276"/>
    </source>
</evidence>
<dbReference type="EMBL" id="JANPWB010000012">
    <property type="protein sequence ID" value="KAJ1116580.1"/>
    <property type="molecule type" value="Genomic_DNA"/>
</dbReference>
<keyword evidence="2" id="KW-1185">Reference proteome</keyword>
<reference evidence="1" key="1">
    <citation type="journal article" date="2022" name="bioRxiv">
        <title>Sequencing and chromosome-scale assembly of the giantPleurodeles waltlgenome.</title>
        <authorList>
            <person name="Brown T."/>
            <person name="Elewa A."/>
            <person name="Iarovenko S."/>
            <person name="Subramanian E."/>
            <person name="Araus A.J."/>
            <person name="Petzold A."/>
            <person name="Susuki M."/>
            <person name="Suzuki K.-i.T."/>
            <person name="Hayashi T."/>
            <person name="Toyoda A."/>
            <person name="Oliveira C."/>
            <person name="Osipova E."/>
            <person name="Leigh N.D."/>
            <person name="Simon A."/>
            <person name="Yun M.H."/>
        </authorList>
    </citation>
    <scope>NUCLEOTIDE SEQUENCE</scope>
    <source>
        <strain evidence="1">20211129_DDA</strain>
        <tissue evidence="1">Liver</tissue>
    </source>
</reference>
<feature type="non-terminal residue" evidence="1">
    <location>
        <position position="1"/>
    </location>
</feature>
<name>A0AAV7NKJ7_PLEWA</name>